<sequence length="107" mass="12230">MCVCVFLLLGILIRIFFRVCAHGVQEVFLSSNQYTKAFILEACFGTNAALIWKRDNVRDENHTYPPPLGLRSYIEWLSNEDLMMAFEEDFAGVVEGVLKLLTHGLLF</sequence>
<keyword evidence="2" id="KW-1185">Reference proteome</keyword>
<evidence type="ECO:0000313" key="2">
    <source>
        <dbReference type="Proteomes" id="UP001055811"/>
    </source>
</evidence>
<gene>
    <name evidence="1" type="ORF">L2E82_01622</name>
</gene>
<accession>A0ACB9GZ25</accession>
<protein>
    <submittedName>
        <fullName evidence="1">Uncharacterized protein</fullName>
    </submittedName>
</protein>
<name>A0ACB9GZ25_CICIN</name>
<evidence type="ECO:0000313" key="1">
    <source>
        <dbReference type="EMBL" id="KAI3788844.1"/>
    </source>
</evidence>
<organism evidence="1 2">
    <name type="scientific">Cichorium intybus</name>
    <name type="common">Chicory</name>
    <dbReference type="NCBI Taxonomy" id="13427"/>
    <lineage>
        <taxon>Eukaryota</taxon>
        <taxon>Viridiplantae</taxon>
        <taxon>Streptophyta</taxon>
        <taxon>Embryophyta</taxon>
        <taxon>Tracheophyta</taxon>
        <taxon>Spermatophyta</taxon>
        <taxon>Magnoliopsida</taxon>
        <taxon>eudicotyledons</taxon>
        <taxon>Gunneridae</taxon>
        <taxon>Pentapetalae</taxon>
        <taxon>asterids</taxon>
        <taxon>campanulids</taxon>
        <taxon>Asterales</taxon>
        <taxon>Asteraceae</taxon>
        <taxon>Cichorioideae</taxon>
        <taxon>Cichorieae</taxon>
        <taxon>Cichoriinae</taxon>
        <taxon>Cichorium</taxon>
    </lineage>
</organism>
<proteinExistence type="predicted"/>
<dbReference type="Proteomes" id="UP001055811">
    <property type="component" value="Linkage Group LG01"/>
</dbReference>
<comment type="caution">
    <text evidence="1">The sequence shown here is derived from an EMBL/GenBank/DDBJ whole genome shotgun (WGS) entry which is preliminary data.</text>
</comment>
<dbReference type="EMBL" id="CM042009">
    <property type="protein sequence ID" value="KAI3788844.1"/>
    <property type="molecule type" value="Genomic_DNA"/>
</dbReference>
<reference evidence="2" key="1">
    <citation type="journal article" date="2022" name="Mol. Ecol. Resour.">
        <title>The genomes of chicory, endive, great burdock and yacon provide insights into Asteraceae palaeo-polyploidization history and plant inulin production.</title>
        <authorList>
            <person name="Fan W."/>
            <person name="Wang S."/>
            <person name="Wang H."/>
            <person name="Wang A."/>
            <person name="Jiang F."/>
            <person name="Liu H."/>
            <person name="Zhao H."/>
            <person name="Xu D."/>
            <person name="Zhang Y."/>
        </authorList>
    </citation>
    <scope>NUCLEOTIDE SEQUENCE [LARGE SCALE GENOMIC DNA]</scope>
    <source>
        <strain evidence="2">cv. Punajuju</strain>
    </source>
</reference>
<reference evidence="1 2" key="2">
    <citation type="journal article" date="2022" name="Mol. Ecol. Resour.">
        <title>The genomes of chicory, endive, great burdock and yacon provide insights into Asteraceae paleo-polyploidization history and plant inulin production.</title>
        <authorList>
            <person name="Fan W."/>
            <person name="Wang S."/>
            <person name="Wang H."/>
            <person name="Wang A."/>
            <person name="Jiang F."/>
            <person name="Liu H."/>
            <person name="Zhao H."/>
            <person name="Xu D."/>
            <person name="Zhang Y."/>
        </authorList>
    </citation>
    <scope>NUCLEOTIDE SEQUENCE [LARGE SCALE GENOMIC DNA]</scope>
    <source>
        <strain evidence="2">cv. Punajuju</strain>
        <tissue evidence="1">Leaves</tissue>
    </source>
</reference>